<dbReference type="GO" id="GO:0005778">
    <property type="term" value="C:peroxisomal membrane"/>
    <property type="evidence" value="ECO:0007669"/>
    <property type="project" value="TreeGrafter"/>
</dbReference>
<evidence type="ECO:0000256" key="5">
    <source>
        <dbReference type="ARBA" id="ARBA00022803"/>
    </source>
</evidence>
<dbReference type="PROSITE" id="PS50005">
    <property type="entry name" value="TPR"/>
    <property type="match status" value="3"/>
</dbReference>
<dbReference type="SMART" id="SM00028">
    <property type="entry name" value="TPR"/>
    <property type="match status" value="4"/>
</dbReference>
<dbReference type="Proteomes" id="UP000092666">
    <property type="component" value="Unassembled WGS sequence"/>
</dbReference>
<protein>
    <recommendedName>
        <fullName evidence="10">Peroxin-5</fullName>
    </recommendedName>
</protein>
<dbReference type="Pfam" id="PF13432">
    <property type="entry name" value="TPR_16"/>
    <property type="match status" value="1"/>
</dbReference>
<dbReference type="InterPro" id="IPR024111">
    <property type="entry name" value="PEX5/PEX5L"/>
</dbReference>
<dbReference type="PANTHER" id="PTHR10130:SF9">
    <property type="entry name" value="PEROXISOMAL TARGETING SIGNAL RECEPTOR"/>
    <property type="match status" value="1"/>
</dbReference>
<proteinExistence type="inferred from homology"/>
<evidence type="ECO:0000256" key="1">
    <source>
        <dbReference type="ARBA" id="ARBA00004496"/>
    </source>
</evidence>
<dbReference type="STRING" id="1296120.A0A1B9GPQ7"/>
<dbReference type="PANTHER" id="PTHR10130">
    <property type="entry name" value="PEROXISOMAL TARGETING SIGNAL 1 RECEPTOR PEX5"/>
    <property type="match status" value="1"/>
</dbReference>
<evidence type="ECO:0000256" key="3">
    <source>
        <dbReference type="ARBA" id="ARBA00022490"/>
    </source>
</evidence>
<keyword evidence="9" id="KW-1185">Reference proteome</keyword>
<sequence length="692" mass="75325">MQSLMGGADCGASSNPLKQVAQREGVDNSLFKDRLAPTAGPSGPSQSAFRPNFPQAHLQPPNANAIHVNPTPHPFNLSHLSAALSQTQAQPAPASQADPRAFDRQWNHAVNNAISSQQPRILPAPVHQQQQQQQRSGGQSAWSSDFQSYSNVSGKGKGRAVELPTAQTYQPQSGYYPTQLGNGYKSQMYPYQPVLGNHQGFGGSALQGHLNQQPQTQGQMSHQDMDNLFARAEEDWKAGSTANELAAEEQKEGEGETAQRVEEDGVREMTDDPKGDFEAVWESLKPEAERLGKLAEWERDFSQFTHDEDDLFDILNESLNRPDVGQSDLDQQLGLNMGGGISMPTGFEEDGTYRVGNAETDAHSNVSLAALWTEANELLLSGGSLSTAASMIESFLQRSTAQDRSELGVSATQAWSLLGRVHAMDEKEEKAMRAFQEGRKALEEEGVTDKAAIAGEMLTNLAISYVNESLDLAALTVLHQFLRTIHPSFAGQDPSKQAMGIEDTTSPWAVHQGVTDSFLSLAREQYQSGGQVDPDVQVGLGTLYYMMGEYERARECWVAALNERPDDYLLWNRLGATLANGGSSEEAVDAYRRALELKPMFTRAIFNLGVACLNIGVYKEAAEHFLAALSLHPAQASVGSVNGDSTDVQLYDSGSLWSTLRRALVALDMPQLAEQSKPGTDLGVFRNAGFDF</sequence>
<feature type="region of interest" description="Disordered" evidence="7">
    <location>
        <begin position="1"/>
        <end position="77"/>
    </location>
</feature>
<dbReference type="InterPro" id="IPR019734">
    <property type="entry name" value="TPR_rpt"/>
</dbReference>
<comment type="similarity">
    <text evidence="2">Belongs to the peroxisomal targeting signal receptor family.</text>
</comment>
<evidence type="ECO:0008006" key="10">
    <source>
        <dbReference type="Google" id="ProtNLM"/>
    </source>
</evidence>
<evidence type="ECO:0000256" key="6">
    <source>
        <dbReference type="PROSITE-ProRule" id="PRU00339"/>
    </source>
</evidence>
<evidence type="ECO:0000313" key="9">
    <source>
        <dbReference type="Proteomes" id="UP000092666"/>
    </source>
</evidence>
<keyword evidence="4" id="KW-0677">Repeat</keyword>
<organism evidence="8 9">
    <name type="scientific">Kwoniella heveanensis BCC8398</name>
    <dbReference type="NCBI Taxonomy" id="1296120"/>
    <lineage>
        <taxon>Eukaryota</taxon>
        <taxon>Fungi</taxon>
        <taxon>Dikarya</taxon>
        <taxon>Basidiomycota</taxon>
        <taxon>Agaricomycotina</taxon>
        <taxon>Tremellomycetes</taxon>
        <taxon>Tremellales</taxon>
        <taxon>Cryptococcaceae</taxon>
        <taxon>Kwoniella</taxon>
    </lineage>
</organism>
<keyword evidence="5 6" id="KW-0802">TPR repeat</keyword>
<dbReference type="OrthoDB" id="10006023at2759"/>
<feature type="repeat" description="TPR" evidence="6">
    <location>
        <begin position="602"/>
        <end position="635"/>
    </location>
</feature>
<name>A0A1B9GPQ7_9TREE</name>
<feature type="compositionally biased region" description="Basic and acidic residues" evidence="7">
    <location>
        <begin position="24"/>
        <end position="35"/>
    </location>
</feature>
<feature type="compositionally biased region" description="Polar residues" evidence="7">
    <location>
        <begin position="135"/>
        <end position="153"/>
    </location>
</feature>
<feature type="compositionally biased region" description="Basic and acidic residues" evidence="7">
    <location>
        <begin position="248"/>
        <end position="273"/>
    </location>
</feature>
<evidence type="ECO:0000256" key="7">
    <source>
        <dbReference type="SAM" id="MobiDB-lite"/>
    </source>
</evidence>
<dbReference type="InterPro" id="IPR011990">
    <property type="entry name" value="TPR-like_helical_dom_sf"/>
</dbReference>
<dbReference type="SUPFAM" id="SSF48452">
    <property type="entry name" value="TPR-like"/>
    <property type="match status" value="1"/>
</dbReference>
<dbReference type="Gene3D" id="1.25.40.10">
    <property type="entry name" value="Tetratricopeptide repeat domain"/>
    <property type="match status" value="1"/>
</dbReference>
<comment type="subcellular location">
    <subcellularLocation>
        <location evidence="1">Cytoplasm</location>
    </subcellularLocation>
</comment>
<dbReference type="GO" id="GO:0005829">
    <property type="term" value="C:cytosol"/>
    <property type="evidence" value="ECO:0007669"/>
    <property type="project" value="TreeGrafter"/>
</dbReference>
<dbReference type="GO" id="GO:0005052">
    <property type="term" value="F:peroxisome matrix targeting signal-1 binding"/>
    <property type="evidence" value="ECO:0007669"/>
    <property type="project" value="TreeGrafter"/>
</dbReference>
<reference evidence="8 9" key="1">
    <citation type="submission" date="2013-07" db="EMBL/GenBank/DDBJ databases">
        <title>The Genome Sequence of Cryptococcus heveanensis BCC8398.</title>
        <authorList>
            <consortium name="The Broad Institute Genome Sequencing Platform"/>
            <person name="Cuomo C."/>
            <person name="Litvintseva A."/>
            <person name="Chen Y."/>
            <person name="Heitman J."/>
            <person name="Sun S."/>
            <person name="Springer D."/>
            <person name="Dromer F."/>
            <person name="Young S.K."/>
            <person name="Zeng Q."/>
            <person name="Gargeya S."/>
            <person name="Fitzgerald M."/>
            <person name="Abouelleil A."/>
            <person name="Alvarado L."/>
            <person name="Berlin A.M."/>
            <person name="Chapman S.B."/>
            <person name="Dewar J."/>
            <person name="Goldberg J."/>
            <person name="Griggs A."/>
            <person name="Gujja S."/>
            <person name="Hansen M."/>
            <person name="Howarth C."/>
            <person name="Imamovic A."/>
            <person name="Larimer J."/>
            <person name="McCowan C."/>
            <person name="Murphy C."/>
            <person name="Pearson M."/>
            <person name="Priest M."/>
            <person name="Roberts A."/>
            <person name="Saif S."/>
            <person name="Shea T."/>
            <person name="Sykes S."/>
            <person name="Wortman J."/>
            <person name="Nusbaum C."/>
            <person name="Birren B."/>
        </authorList>
    </citation>
    <scope>NUCLEOTIDE SEQUENCE [LARGE SCALE GENOMIC DNA]</scope>
    <source>
        <strain evidence="8 9">BCC8398</strain>
    </source>
</reference>
<gene>
    <name evidence="8" type="ORF">I316_05124</name>
</gene>
<dbReference type="EMBL" id="KV700127">
    <property type="protein sequence ID" value="OCF33079.1"/>
    <property type="molecule type" value="Genomic_DNA"/>
</dbReference>
<evidence type="ECO:0000313" key="8">
    <source>
        <dbReference type="EMBL" id="OCF33079.1"/>
    </source>
</evidence>
<dbReference type="AlphaFoldDB" id="A0A1B9GPQ7"/>
<reference evidence="9" key="2">
    <citation type="submission" date="2013-12" db="EMBL/GenBank/DDBJ databases">
        <title>Evolution of pathogenesis and genome organization in the Tremellales.</title>
        <authorList>
            <person name="Cuomo C."/>
            <person name="Litvintseva A."/>
            <person name="Heitman J."/>
            <person name="Chen Y."/>
            <person name="Sun S."/>
            <person name="Springer D."/>
            <person name="Dromer F."/>
            <person name="Young S."/>
            <person name="Zeng Q."/>
            <person name="Chapman S."/>
            <person name="Gujja S."/>
            <person name="Saif S."/>
            <person name="Birren B."/>
        </authorList>
    </citation>
    <scope>NUCLEOTIDE SEQUENCE [LARGE SCALE GENOMIC DNA]</scope>
    <source>
        <strain evidence="9">BCC8398</strain>
    </source>
</reference>
<keyword evidence="3" id="KW-0963">Cytoplasm</keyword>
<accession>A0A1B9GPQ7</accession>
<feature type="region of interest" description="Disordered" evidence="7">
    <location>
        <begin position="238"/>
        <end position="273"/>
    </location>
</feature>
<dbReference type="GO" id="GO:0016560">
    <property type="term" value="P:protein import into peroxisome matrix, docking"/>
    <property type="evidence" value="ECO:0007669"/>
    <property type="project" value="TreeGrafter"/>
</dbReference>
<feature type="region of interest" description="Disordered" evidence="7">
    <location>
        <begin position="124"/>
        <end position="158"/>
    </location>
</feature>
<evidence type="ECO:0000256" key="4">
    <source>
        <dbReference type="ARBA" id="ARBA00022737"/>
    </source>
</evidence>
<feature type="repeat" description="TPR" evidence="6">
    <location>
        <begin position="568"/>
        <end position="601"/>
    </location>
</feature>
<evidence type="ECO:0000256" key="2">
    <source>
        <dbReference type="ARBA" id="ARBA00005348"/>
    </source>
</evidence>
<feature type="repeat" description="TPR" evidence="6">
    <location>
        <begin position="534"/>
        <end position="567"/>
    </location>
</feature>